<gene>
    <name evidence="1" type="ORF">J5N97_006761</name>
</gene>
<dbReference type="AlphaFoldDB" id="A0A9D5DCP2"/>
<organism evidence="1 2">
    <name type="scientific">Dioscorea zingiberensis</name>
    <dbReference type="NCBI Taxonomy" id="325984"/>
    <lineage>
        <taxon>Eukaryota</taxon>
        <taxon>Viridiplantae</taxon>
        <taxon>Streptophyta</taxon>
        <taxon>Embryophyta</taxon>
        <taxon>Tracheophyta</taxon>
        <taxon>Spermatophyta</taxon>
        <taxon>Magnoliopsida</taxon>
        <taxon>Liliopsida</taxon>
        <taxon>Dioscoreales</taxon>
        <taxon>Dioscoreaceae</taxon>
        <taxon>Dioscorea</taxon>
    </lineage>
</organism>
<dbReference type="PANTHER" id="PTHR35503">
    <property type="entry name" value="OSJNBA0006M15.15 PROTEIN"/>
    <property type="match status" value="1"/>
</dbReference>
<dbReference type="PANTHER" id="PTHR35503:SF2">
    <property type="entry name" value="OS04G0455700 PROTEIN"/>
    <property type="match status" value="1"/>
</dbReference>
<reference evidence="1" key="2">
    <citation type="journal article" date="2022" name="Hortic Res">
        <title>The genome of Dioscorea zingiberensis sheds light on the biosynthesis, origin and evolution of the medicinally important diosgenin saponins.</title>
        <authorList>
            <person name="Li Y."/>
            <person name="Tan C."/>
            <person name="Li Z."/>
            <person name="Guo J."/>
            <person name="Li S."/>
            <person name="Chen X."/>
            <person name="Wang C."/>
            <person name="Dai X."/>
            <person name="Yang H."/>
            <person name="Song W."/>
            <person name="Hou L."/>
            <person name="Xu J."/>
            <person name="Tong Z."/>
            <person name="Xu A."/>
            <person name="Yuan X."/>
            <person name="Wang W."/>
            <person name="Yang Q."/>
            <person name="Chen L."/>
            <person name="Sun Z."/>
            <person name="Wang K."/>
            <person name="Pan B."/>
            <person name="Chen J."/>
            <person name="Bao Y."/>
            <person name="Liu F."/>
            <person name="Qi X."/>
            <person name="Gang D.R."/>
            <person name="Wen J."/>
            <person name="Li J."/>
        </authorList>
    </citation>
    <scope>NUCLEOTIDE SEQUENCE</scope>
    <source>
        <strain evidence="1">Dzin_1.0</strain>
    </source>
</reference>
<reference evidence="1" key="1">
    <citation type="submission" date="2021-03" db="EMBL/GenBank/DDBJ databases">
        <authorList>
            <person name="Li Z."/>
            <person name="Yang C."/>
        </authorList>
    </citation>
    <scope>NUCLEOTIDE SEQUENCE</scope>
    <source>
        <strain evidence="1">Dzin_1.0</strain>
        <tissue evidence="1">Leaf</tissue>
    </source>
</reference>
<keyword evidence="2" id="KW-1185">Reference proteome</keyword>
<proteinExistence type="predicted"/>
<sequence>MSHFHHLKSIKFKLNLLNLRNLDAFNLPGEFFIRYYIVTGTGKRIRVDSQVLPSMSSLELKAGSNTITELLEKRSIIFELRWRKPKPMFKCFAKSKLLGKAEVSWKDIVRPDGAPMERWISFVIACQGVSLDVKPPALLVRIEASLSESIMEKSLRRSEIGKHEECGCRDCQWIGSEEDLFYAAATALDIV</sequence>
<evidence type="ECO:0000313" key="2">
    <source>
        <dbReference type="Proteomes" id="UP001085076"/>
    </source>
</evidence>
<dbReference type="OrthoDB" id="687396at2759"/>
<evidence type="ECO:0000313" key="1">
    <source>
        <dbReference type="EMBL" id="KAJ0988405.1"/>
    </source>
</evidence>
<comment type="caution">
    <text evidence="1">The sequence shown here is derived from an EMBL/GenBank/DDBJ whole genome shotgun (WGS) entry which is preliminary data.</text>
</comment>
<dbReference type="EMBL" id="JAGGNH010000001">
    <property type="protein sequence ID" value="KAJ0988405.1"/>
    <property type="molecule type" value="Genomic_DNA"/>
</dbReference>
<dbReference type="Proteomes" id="UP001085076">
    <property type="component" value="Miscellaneous, Linkage group lg01"/>
</dbReference>
<protein>
    <submittedName>
        <fullName evidence="1">Uncharacterized protein</fullName>
    </submittedName>
</protein>
<accession>A0A9D5DCP2</accession>
<name>A0A9D5DCP2_9LILI</name>